<dbReference type="AlphaFoldDB" id="A0AAD5C799"/>
<evidence type="ECO:0000313" key="2">
    <source>
        <dbReference type="Proteomes" id="UP001206925"/>
    </source>
</evidence>
<name>A0AAD5C799_AMBAR</name>
<comment type="caution">
    <text evidence="1">The sequence shown here is derived from an EMBL/GenBank/DDBJ whole genome shotgun (WGS) entry which is preliminary data.</text>
</comment>
<dbReference type="EMBL" id="JAMZMK010009232">
    <property type="protein sequence ID" value="KAI7736623.1"/>
    <property type="molecule type" value="Genomic_DNA"/>
</dbReference>
<gene>
    <name evidence="1" type="ORF">M8C21_025708</name>
</gene>
<keyword evidence="2" id="KW-1185">Reference proteome</keyword>
<dbReference type="Proteomes" id="UP001206925">
    <property type="component" value="Unassembled WGS sequence"/>
</dbReference>
<proteinExistence type="predicted"/>
<accession>A0AAD5C799</accession>
<organism evidence="1 2">
    <name type="scientific">Ambrosia artemisiifolia</name>
    <name type="common">Common ragweed</name>
    <dbReference type="NCBI Taxonomy" id="4212"/>
    <lineage>
        <taxon>Eukaryota</taxon>
        <taxon>Viridiplantae</taxon>
        <taxon>Streptophyta</taxon>
        <taxon>Embryophyta</taxon>
        <taxon>Tracheophyta</taxon>
        <taxon>Spermatophyta</taxon>
        <taxon>Magnoliopsida</taxon>
        <taxon>eudicotyledons</taxon>
        <taxon>Gunneridae</taxon>
        <taxon>Pentapetalae</taxon>
        <taxon>asterids</taxon>
        <taxon>campanulids</taxon>
        <taxon>Asterales</taxon>
        <taxon>Asteraceae</taxon>
        <taxon>Asteroideae</taxon>
        <taxon>Heliantheae alliance</taxon>
        <taxon>Heliantheae</taxon>
        <taxon>Ambrosia</taxon>
    </lineage>
</organism>
<reference evidence="1" key="1">
    <citation type="submission" date="2022-06" db="EMBL/GenBank/DDBJ databases">
        <title>Uncovering the hologenomic basis of an extraordinary plant invasion.</title>
        <authorList>
            <person name="Bieker V.C."/>
            <person name="Martin M.D."/>
            <person name="Gilbert T."/>
            <person name="Hodgins K."/>
            <person name="Battlay P."/>
            <person name="Petersen B."/>
            <person name="Wilson J."/>
        </authorList>
    </citation>
    <scope>NUCLEOTIDE SEQUENCE</scope>
    <source>
        <strain evidence="1">AA19_3_7</strain>
        <tissue evidence="1">Leaf</tissue>
    </source>
</reference>
<feature type="non-terminal residue" evidence="1">
    <location>
        <position position="63"/>
    </location>
</feature>
<protein>
    <submittedName>
        <fullName evidence="1">Uncharacterized protein</fullName>
    </submittedName>
</protein>
<sequence length="63" mass="7285">FNLATLNTPSPSIKLQKLLHHSIVRSRLPSSSTSFVPEERQRDRKITLREEVEEPVMVDGERE</sequence>
<evidence type="ECO:0000313" key="1">
    <source>
        <dbReference type="EMBL" id="KAI7736623.1"/>
    </source>
</evidence>